<dbReference type="EMBL" id="QXXA01000012">
    <property type="protein sequence ID" value="NBI07455.1"/>
    <property type="molecule type" value="Genomic_DNA"/>
</dbReference>
<proteinExistence type="predicted"/>
<dbReference type="InterPro" id="IPR009078">
    <property type="entry name" value="Ferritin-like_SF"/>
</dbReference>
<name>A0A845QYA3_9CLOT</name>
<sequence length="169" mass="20766">MENILQILKYAMEMERQGQRFYQKYKDEIEDKDVKKVFESLADVENDHYNILKKHYDGLSKNNNWNSFDIELSDGSEIFENVFEQEKDKMTKRNLESNFSDMTIMRMAYLIENDFANYYREAITKTDNEQAKNLLKTLAEWEDKHREYFYNEFKKYMQDSWFDQSFYPF</sequence>
<dbReference type="Pfam" id="PF02915">
    <property type="entry name" value="Rubrerythrin"/>
    <property type="match status" value="1"/>
</dbReference>
<organism evidence="2 3">
    <name type="scientific">Senegalia massiliensis</name>
    <dbReference type="NCBI Taxonomy" id="1720316"/>
    <lineage>
        <taxon>Bacteria</taxon>
        <taxon>Bacillati</taxon>
        <taxon>Bacillota</taxon>
        <taxon>Clostridia</taxon>
        <taxon>Eubacteriales</taxon>
        <taxon>Clostridiaceae</taxon>
        <taxon>Senegalia</taxon>
    </lineage>
</organism>
<evidence type="ECO:0000313" key="3">
    <source>
        <dbReference type="Proteomes" id="UP000467132"/>
    </source>
</evidence>
<dbReference type="PANTHER" id="PTHR33531">
    <property type="entry name" value="RUBRERYTHRIN SUBFAMILY"/>
    <property type="match status" value="1"/>
</dbReference>
<protein>
    <submittedName>
        <fullName evidence="2">Rubrerythrin</fullName>
    </submittedName>
</protein>
<gene>
    <name evidence="2" type="ORF">D3Z33_11400</name>
</gene>
<comment type="caution">
    <text evidence="2">The sequence shown here is derived from an EMBL/GenBank/DDBJ whole genome shotgun (WGS) entry which is preliminary data.</text>
</comment>
<evidence type="ECO:0000313" key="2">
    <source>
        <dbReference type="EMBL" id="NBI07455.1"/>
    </source>
</evidence>
<evidence type="ECO:0000259" key="1">
    <source>
        <dbReference type="Pfam" id="PF02915"/>
    </source>
</evidence>
<dbReference type="RefSeq" id="WP_160197912.1">
    <property type="nucleotide sequence ID" value="NZ_QXXA01000012.1"/>
</dbReference>
<dbReference type="InterPro" id="IPR003251">
    <property type="entry name" value="Rr_diiron-bd_dom"/>
</dbReference>
<dbReference type="OrthoDB" id="9808511at2"/>
<dbReference type="Gene3D" id="1.20.1260.10">
    <property type="match status" value="1"/>
</dbReference>
<dbReference type="AlphaFoldDB" id="A0A845QYA3"/>
<dbReference type="GO" id="GO:0046872">
    <property type="term" value="F:metal ion binding"/>
    <property type="evidence" value="ECO:0007669"/>
    <property type="project" value="InterPro"/>
</dbReference>
<accession>A0A845QYA3</accession>
<dbReference type="PANTHER" id="PTHR33531:SF10">
    <property type="entry name" value="BLR7895 PROTEIN"/>
    <property type="match status" value="1"/>
</dbReference>
<feature type="domain" description="Rubrerythrin diiron-binding" evidence="1">
    <location>
        <begin position="7"/>
        <end position="150"/>
    </location>
</feature>
<dbReference type="CDD" id="cd01045">
    <property type="entry name" value="Ferritin_like_AB"/>
    <property type="match status" value="1"/>
</dbReference>
<keyword evidence="3" id="KW-1185">Reference proteome</keyword>
<dbReference type="InterPro" id="IPR012347">
    <property type="entry name" value="Ferritin-like"/>
</dbReference>
<dbReference type="SUPFAM" id="SSF47240">
    <property type="entry name" value="Ferritin-like"/>
    <property type="match status" value="1"/>
</dbReference>
<reference evidence="2 3" key="1">
    <citation type="submission" date="2018-08" db="EMBL/GenBank/DDBJ databases">
        <title>Murine metabolic-syndrome-specific gut microbial biobank.</title>
        <authorList>
            <person name="Liu C."/>
        </authorList>
    </citation>
    <scope>NUCLEOTIDE SEQUENCE [LARGE SCALE GENOMIC DNA]</scope>
    <source>
        <strain evidence="2 3">583</strain>
    </source>
</reference>
<dbReference type="GO" id="GO:0016491">
    <property type="term" value="F:oxidoreductase activity"/>
    <property type="evidence" value="ECO:0007669"/>
    <property type="project" value="InterPro"/>
</dbReference>
<dbReference type="Proteomes" id="UP000467132">
    <property type="component" value="Unassembled WGS sequence"/>
</dbReference>